<comment type="caution">
    <text evidence="1">The sequence shown here is derived from an EMBL/GenBank/DDBJ whole genome shotgun (WGS) entry which is preliminary data.</text>
</comment>
<sequence>MLRIGAPSLACFTQAALLALPLFPRRRIQATPLCVRHSYSVARHHCAAPAAFLLSSGFCGGHIRESTTPHKAAPSLCCTQEPEAVLARCYNGAARRVLQDCLTMVFVDV</sequence>
<gene>
    <name evidence="1" type="ORF">NDU88_002283</name>
</gene>
<proteinExistence type="predicted"/>
<accession>A0AAV7KYI0</accession>
<dbReference type="EMBL" id="JANPWB010000016">
    <property type="protein sequence ID" value="KAJ1082113.1"/>
    <property type="molecule type" value="Genomic_DNA"/>
</dbReference>
<protein>
    <recommendedName>
        <fullName evidence="3">Secreted protein</fullName>
    </recommendedName>
</protein>
<evidence type="ECO:0000313" key="2">
    <source>
        <dbReference type="Proteomes" id="UP001066276"/>
    </source>
</evidence>
<evidence type="ECO:0000313" key="1">
    <source>
        <dbReference type="EMBL" id="KAJ1082113.1"/>
    </source>
</evidence>
<reference evidence="1" key="1">
    <citation type="journal article" date="2022" name="bioRxiv">
        <title>Sequencing and chromosome-scale assembly of the giantPleurodeles waltlgenome.</title>
        <authorList>
            <person name="Brown T."/>
            <person name="Elewa A."/>
            <person name="Iarovenko S."/>
            <person name="Subramanian E."/>
            <person name="Araus A.J."/>
            <person name="Petzold A."/>
            <person name="Susuki M."/>
            <person name="Suzuki K.-i.T."/>
            <person name="Hayashi T."/>
            <person name="Toyoda A."/>
            <person name="Oliveira C."/>
            <person name="Osipova E."/>
            <person name="Leigh N.D."/>
            <person name="Simon A."/>
            <person name="Yun M.H."/>
        </authorList>
    </citation>
    <scope>NUCLEOTIDE SEQUENCE</scope>
    <source>
        <strain evidence="1">20211129_DDA</strain>
        <tissue evidence="1">Liver</tissue>
    </source>
</reference>
<keyword evidence="2" id="KW-1185">Reference proteome</keyword>
<dbReference type="AlphaFoldDB" id="A0AAV7KYI0"/>
<organism evidence="1 2">
    <name type="scientific">Pleurodeles waltl</name>
    <name type="common">Iberian ribbed newt</name>
    <dbReference type="NCBI Taxonomy" id="8319"/>
    <lineage>
        <taxon>Eukaryota</taxon>
        <taxon>Metazoa</taxon>
        <taxon>Chordata</taxon>
        <taxon>Craniata</taxon>
        <taxon>Vertebrata</taxon>
        <taxon>Euteleostomi</taxon>
        <taxon>Amphibia</taxon>
        <taxon>Batrachia</taxon>
        <taxon>Caudata</taxon>
        <taxon>Salamandroidea</taxon>
        <taxon>Salamandridae</taxon>
        <taxon>Pleurodelinae</taxon>
        <taxon>Pleurodeles</taxon>
    </lineage>
</organism>
<evidence type="ECO:0008006" key="3">
    <source>
        <dbReference type="Google" id="ProtNLM"/>
    </source>
</evidence>
<dbReference type="Proteomes" id="UP001066276">
    <property type="component" value="Chromosome 12"/>
</dbReference>
<name>A0AAV7KYI0_PLEWA</name>